<dbReference type="PANTHER" id="PTHR45935:SF15">
    <property type="entry name" value="SCAN BOX DOMAIN-CONTAINING PROTEIN"/>
    <property type="match status" value="1"/>
</dbReference>
<name>A0A9J7XQJ9_CYPCA</name>
<evidence type="ECO:0000313" key="4">
    <source>
        <dbReference type="Proteomes" id="UP001108240"/>
    </source>
</evidence>
<dbReference type="GeneTree" id="ENSGT00940000180255"/>
<evidence type="ECO:0000259" key="2">
    <source>
        <dbReference type="PROSITE" id="PS50804"/>
    </source>
</evidence>
<protein>
    <recommendedName>
        <fullName evidence="2">SCAN box domain-containing protein</fullName>
    </recommendedName>
</protein>
<dbReference type="PROSITE" id="PS50804">
    <property type="entry name" value="SCAN_BOX"/>
    <property type="match status" value="1"/>
</dbReference>
<dbReference type="Proteomes" id="UP001108240">
    <property type="component" value="Unplaced"/>
</dbReference>
<feature type="domain" description="SCAN box" evidence="2">
    <location>
        <begin position="55"/>
        <end position="131"/>
    </location>
</feature>
<dbReference type="Ensembl" id="ENSCCRT00000179756.1">
    <property type="protein sequence ID" value="ENSCCRP00000108070.1"/>
    <property type="gene ID" value="ENSCCRG00000070167.1"/>
</dbReference>
<evidence type="ECO:0000313" key="3">
    <source>
        <dbReference type="Ensembl" id="ENSCCRP00000108070.1"/>
    </source>
</evidence>
<reference evidence="3" key="1">
    <citation type="submission" date="2025-08" db="UniProtKB">
        <authorList>
            <consortium name="Ensembl"/>
        </authorList>
    </citation>
    <scope>IDENTIFICATION</scope>
</reference>
<accession>A0A9J7XQJ9</accession>
<proteinExistence type="predicted"/>
<dbReference type="InterPro" id="IPR050916">
    <property type="entry name" value="SCAN-C2H2_zinc_finger"/>
</dbReference>
<organism evidence="3 4">
    <name type="scientific">Cyprinus carpio carpio</name>
    <dbReference type="NCBI Taxonomy" id="630221"/>
    <lineage>
        <taxon>Eukaryota</taxon>
        <taxon>Metazoa</taxon>
        <taxon>Chordata</taxon>
        <taxon>Craniata</taxon>
        <taxon>Vertebrata</taxon>
        <taxon>Euteleostomi</taxon>
        <taxon>Actinopterygii</taxon>
        <taxon>Neopterygii</taxon>
        <taxon>Teleostei</taxon>
        <taxon>Ostariophysi</taxon>
        <taxon>Cypriniformes</taxon>
        <taxon>Cyprinidae</taxon>
        <taxon>Cyprininae</taxon>
        <taxon>Cyprinus</taxon>
    </lineage>
</organism>
<sequence length="164" mass="18725">KLYYTGAETREGRRTTPPVRRLRQEHRDIYLRRSSHRPAGLAGRSGTTIPEHHCQRFRSLELAEAGRPFVLAQQLRDSCRKWLLAGGSDAEAIFDKVVLEQFISRLPKRTAQWVKCHWPASLDLAIQLVEDQLVFRQAGVTPSGPGAFLLLFFLKTWRTSSSLI</sequence>
<dbReference type="InterPro" id="IPR038269">
    <property type="entry name" value="SCAN_sf"/>
</dbReference>
<reference evidence="3" key="2">
    <citation type="submission" date="2025-09" db="UniProtKB">
        <authorList>
            <consortium name="Ensembl"/>
        </authorList>
    </citation>
    <scope>IDENTIFICATION</scope>
</reference>
<dbReference type="SUPFAM" id="SSF47353">
    <property type="entry name" value="Retrovirus capsid dimerization domain-like"/>
    <property type="match status" value="1"/>
</dbReference>
<evidence type="ECO:0000256" key="1">
    <source>
        <dbReference type="ARBA" id="ARBA00023242"/>
    </source>
</evidence>
<dbReference type="Pfam" id="PF02023">
    <property type="entry name" value="SCAN"/>
    <property type="match status" value="1"/>
</dbReference>
<dbReference type="AlphaFoldDB" id="A0A9J7XQJ9"/>
<dbReference type="PANTHER" id="PTHR45935">
    <property type="entry name" value="PROTEIN ZBED8-RELATED"/>
    <property type="match status" value="1"/>
</dbReference>
<dbReference type="SMART" id="SM00431">
    <property type="entry name" value="SCAN"/>
    <property type="match status" value="1"/>
</dbReference>
<keyword evidence="1" id="KW-0539">Nucleus</keyword>
<dbReference type="InterPro" id="IPR003309">
    <property type="entry name" value="SCAN_dom"/>
</dbReference>
<keyword evidence="4" id="KW-1185">Reference proteome</keyword>
<dbReference type="Gene3D" id="1.10.4020.10">
    <property type="entry name" value="DNA breaking-rejoining enzymes"/>
    <property type="match status" value="1"/>
</dbReference>